<name>A0A8S1KUN6_PARPR</name>
<dbReference type="Proteomes" id="UP000688137">
    <property type="component" value="Unassembled WGS sequence"/>
</dbReference>
<comment type="caution">
    <text evidence="1">The sequence shown here is derived from an EMBL/GenBank/DDBJ whole genome shotgun (WGS) entry which is preliminary data.</text>
</comment>
<dbReference type="EMBL" id="CAJJDM010000023">
    <property type="protein sequence ID" value="CAD8057263.1"/>
    <property type="molecule type" value="Genomic_DNA"/>
</dbReference>
<keyword evidence="2" id="KW-1185">Reference proteome</keyword>
<organism evidence="1 2">
    <name type="scientific">Paramecium primaurelia</name>
    <dbReference type="NCBI Taxonomy" id="5886"/>
    <lineage>
        <taxon>Eukaryota</taxon>
        <taxon>Sar</taxon>
        <taxon>Alveolata</taxon>
        <taxon>Ciliophora</taxon>
        <taxon>Intramacronucleata</taxon>
        <taxon>Oligohymenophorea</taxon>
        <taxon>Peniculida</taxon>
        <taxon>Parameciidae</taxon>
        <taxon>Paramecium</taxon>
    </lineage>
</organism>
<proteinExistence type="predicted"/>
<dbReference type="AlphaFoldDB" id="A0A8S1KUN6"/>
<reference evidence="1" key="1">
    <citation type="submission" date="2021-01" db="EMBL/GenBank/DDBJ databases">
        <authorList>
            <consortium name="Genoscope - CEA"/>
            <person name="William W."/>
        </authorList>
    </citation>
    <scope>NUCLEOTIDE SEQUENCE</scope>
</reference>
<accession>A0A8S1KUN6</accession>
<evidence type="ECO:0000313" key="1">
    <source>
        <dbReference type="EMBL" id="CAD8057263.1"/>
    </source>
</evidence>
<gene>
    <name evidence="1" type="ORF">PPRIM_AZ9-3.1.T0250353</name>
</gene>
<protein>
    <submittedName>
        <fullName evidence="1">Uncharacterized protein</fullName>
    </submittedName>
</protein>
<evidence type="ECO:0000313" key="2">
    <source>
        <dbReference type="Proteomes" id="UP000688137"/>
    </source>
</evidence>
<sequence>MNFIAKLISKQKINEIRFCLINLQEDNQQILKCMNLIEQDKQKLRQYWTSIFNKKNLIEIKVISSQPQMLIEIIKYFILLMNPIDKLSEDNYFQ</sequence>